<dbReference type="Proteomes" id="UP001497457">
    <property type="component" value="Chromosome 24b"/>
</dbReference>
<sequence length="216" mass="24230">MAGGDDCSLRRCTAKSVEAAAATAATGPQRSLRSCSTKRKAKKEAASSGRVPRPRSTRRKAKEEAAAAEKMAEAENVAEVEKAAGVKNRLSEKEIKWFLAQKPKPPPPIYQALKRANPELTPRPGEEGDESKVRLYFLARAFYELEERLPKMQERVRKELDAKGYVEVDDEYHERKAKAQAVIDREWPEIEAKVKAIRLSQGCDESASEEEEEEDE</sequence>
<dbReference type="AlphaFoldDB" id="A0ABC9B2A9"/>
<evidence type="ECO:0000313" key="3">
    <source>
        <dbReference type="Proteomes" id="UP001497457"/>
    </source>
</evidence>
<name>A0ABC9B2A9_9POAL</name>
<protein>
    <submittedName>
        <fullName evidence="2">Uncharacterized protein</fullName>
    </submittedName>
</protein>
<proteinExistence type="predicted"/>
<dbReference type="EMBL" id="OZ075134">
    <property type="protein sequence ID" value="CAL4991730.1"/>
    <property type="molecule type" value="Genomic_DNA"/>
</dbReference>
<gene>
    <name evidence="2" type="ORF">URODEC1_LOCUS60782</name>
</gene>
<feature type="region of interest" description="Disordered" evidence="1">
    <location>
        <begin position="20"/>
        <end position="76"/>
    </location>
</feature>
<reference evidence="2 3" key="2">
    <citation type="submission" date="2024-10" db="EMBL/GenBank/DDBJ databases">
        <authorList>
            <person name="Ryan C."/>
        </authorList>
    </citation>
    <scope>NUCLEOTIDE SEQUENCE [LARGE SCALE GENOMIC DNA]</scope>
</reference>
<organism evidence="2 3">
    <name type="scientific">Urochloa decumbens</name>
    <dbReference type="NCBI Taxonomy" id="240449"/>
    <lineage>
        <taxon>Eukaryota</taxon>
        <taxon>Viridiplantae</taxon>
        <taxon>Streptophyta</taxon>
        <taxon>Embryophyta</taxon>
        <taxon>Tracheophyta</taxon>
        <taxon>Spermatophyta</taxon>
        <taxon>Magnoliopsida</taxon>
        <taxon>Liliopsida</taxon>
        <taxon>Poales</taxon>
        <taxon>Poaceae</taxon>
        <taxon>PACMAD clade</taxon>
        <taxon>Panicoideae</taxon>
        <taxon>Panicodae</taxon>
        <taxon>Paniceae</taxon>
        <taxon>Melinidinae</taxon>
        <taxon>Urochloa</taxon>
    </lineage>
</organism>
<keyword evidence="3" id="KW-1185">Reference proteome</keyword>
<evidence type="ECO:0000256" key="1">
    <source>
        <dbReference type="SAM" id="MobiDB-lite"/>
    </source>
</evidence>
<dbReference type="PANTHER" id="PTHR35166">
    <property type="entry name" value="OS05G0193700 PROTEIN-RELATED"/>
    <property type="match status" value="1"/>
</dbReference>
<feature type="region of interest" description="Disordered" evidence="1">
    <location>
        <begin position="107"/>
        <end position="129"/>
    </location>
</feature>
<accession>A0ABC9B2A9</accession>
<feature type="compositionally biased region" description="Basic and acidic residues" evidence="1">
    <location>
        <begin position="61"/>
        <end position="76"/>
    </location>
</feature>
<reference evidence="3" key="1">
    <citation type="submission" date="2024-06" db="EMBL/GenBank/DDBJ databases">
        <authorList>
            <person name="Ryan C."/>
        </authorList>
    </citation>
    <scope>NUCLEOTIDE SEQUENCE [LARGE SCALE GENOMIC DNA]</scope>
</reference>
<dbReference type="PANTHER" id="PTHR35166:SF20">
    <property type="entry name" value="EXPRESSED PROTEIN"/>
    <property type="match status" value="1"/>
</dbReference>
<evidence type="ECO:0000313" key="2">
    <source>
        <dbReference type="EMBL" id="CAL4991730.1"/>
    </source>
</evidence>